<accession>A0A5S5DUE0</accession>
<comment type="caution">
    <text evidence="2">The sequence shown here is derived from an EMBL/GenBank/DDBJ whole genome shotgun (WGS) entry which is preliminary data.</text>
</comment>
<dbReference type="InterPro" id="IPR004843">
    <property type="entry name" value="Calcineurin-like_PHP"/>
</dbReference>
<proteinExistence type="predicted"/>
<evidence type="ECO:0000313" key="3">
    <source>
        <dbReference type="Proteomes" id="UP000323136"/>
    </source>
</evidence>
<gene>
    <name evidence="2" type="ORF">C7447_102616</name>
</gene>
<dbReference type="Proteomes" id="UP000323136">
    <property type="component" value="Unassembled WGS sequence"/>
</dbReference>
<dbReference type="EMBL" id="VNIA01000002">
    <property type="protein sequence ID" value="TYP99294.1"/>
    <property type="molecule type" value="Genomic_DNA"/>
</dbReference>
<dbReference type="RefSeq" id="WP_148870056.1">
    <property type="nucleotide sequence ID" value="NZ_VNIA01000002.1"/>
</dbReference>
<dbReference type="InterPro" id="IPR029052">
    <property type="entry name" value="Metallo-depent_PP-like"/>
</dbReference>
<dbReference type="Gene3D" id="3.60.21.10">
    <property type="match status" value="2"/>
</dbReference>
<dbReference type="OrthoDB" id="5695107at2"/>
<evidence type="ECO:0000313" key="2">
    <source>
        <dbReference type="EMBL" id="TYP99294.1"/>
    </source>
</evidence>
<dbReference type="PROSITE" id="PS51257">
    <property type="entry name" value="PROKAR_LIPOPROTEIN"/>
    <property type="match status" value="1"/>
</dbReference>
<dbReference type="GO" id="GO:0016787">
    <property type="term" value="F:hydrolase activity"/>
    <property type="evidence" value="ECO:0007669"/>
    <property type="project" value="InterPro"/>
</dbReference>
<dbReference type="SUPFAM" id="SSF56300">
    <property type="entry name" value="Metallo-dependent phosphatases"/>
    <property type="match status" value="1"/>
</dbReference>
<keyword evidence="3" id="KW-1185">Reference proteome</keyword>
<dbReference type="Pfam" id="PF00149">
    <property type="entry name" value="Metallophos"/>
    <property type="match status" value="1"/>
</dbReference>
<sequence>MDYIYKSYLVIFVLFLFSCSTKKENQKNVPVQIAFMADVHLQDIYAHFSDTDYKGIENPSTGKYNTIRTMDSQLHSTRLFNENYFAFLAALDDVVKRGVKIVALPGDFTDDGQLVNVKALRKILDSYAKKHQIQFFITTGNHDPVRPFAQNAGKTDFLAENGGNQIIVSSSDLIPTSLKGDPAPVITADIKELGYEGIAKELANFGFFPKEEFQYWETPFSNYTYDTYNFKEASTEGQLKHRTYEIGKEKLEIPDVSYLVEPIDGVWLLAIDANVYLPKEELSGTANNPKNFGGASNNGYNSVLKQKKHLIRWVKKIATEAKKHHKKLVAFSHYPMVEFNDGASKELKQLFGEDKMQLKRVPAEEVAQVFADAGLKLHFGGHMHINDTGVRTTFKGNTIFNIQTPSLAGYMPAYKLLTFHSNEKVEVETVPLTSVENFRELLPLYKIEHDYLTAKGSIIIWNENILAADSYISFTDWHLKELIRLRFLPEDWPIDFSELLQESTGKDLFLTSKNQEDSNKIKELLQSYNLVLEDLEAWNGKDMVYDYYRIKLADELVFNVIGDKRLLQYKLVSKKLNMSEDGRLVLWAEIFEKSMNGKPSDNFIIDLVSDSIYSLKK</sequence>
<reference evidence="2 3" key="1">
    <citation type="submission" date="2019-07" db="EMBL/GenBank/DDBJ databases">
        <title>Genomic Encyclopedia of Type Strains, Phase IV (KMG-IV): sequencing the most valuable type-strain genomes for metagenomic binning, comparative biology and taxonomic classification.</title>
        <authorList>
            <person name="Goeker M."/>
        </authorList>
    </citation>
    <scope>NUCLEOTIDE SEQUENCE [LARGE SCALE GENOMIC DNA]</scope>
    <source>
        <strain evidence="2 3">DSM 18961</strain>
    </source>
</reference>
<dbReference type="AlphaFoldDB" id="A0A5S5DUE0"/>
<evidence type="ECO:0000259" key="1">
    <source>
        <dbReference type="Pfam" id="PF00149"/>
    </source>
</evidence>
<protein>
    <submittedName>
        <fullName evidence="2">Calcineurin-like phosphoesterase family protein</fullName>
    </submittedName>
</protein>
<organism evidence="2 3">
    <name type="scientific">Tenacibaculum adriaticum</name>
    <dbReference type="NCBI Taxonomy" id="413713"/>
    <lineage>
        <taxon>Bacteria</taxon>
        <taxon>Pseudomonadati</taxon>
        <taxon>Bacteroidota</taxon>
        <taxon>Flavobacteriia</taxon>
        <taxon>Flavobacteriales</taxon>
        <taxon>Flavobacteriaceae</taxon>
        <taxon>Tenacibaculum</taxon>
    </lineage>
</organism>
<feature type="domain" description="Calcineurin-like phosphoesterase" evidence="1">
    <location>
        <begin position="33"/>
        <end position="151"/>
    </location>
</feature>
<name>A0A5S5DUE0_9FLAO</name>